<protein>
    <submittedName>
        <fullName evidence="3">STAS domain-containing protein</fullName>
    </submittedName>
</protein>
<gene>
    <name evidence="3" type="ORF">RNB18_27905</name>
</gene>
<dbReference type="InterPro" id="IPR036513">
    <property type="entry name" value="STAS_dom_sf"/>
</dbReference>
<dbReference type="Proteomes" id="UP001183824">
    <property type="component" value="Unassembled WGS sequence"/>
</dbReference>
<dbReference type="EMBL" id="JAVREZ010000010">
    <property type="protein sequence ID" value="MDT0483986.1"/>
    <property type="molecule type" value="Genomic_DNA"/>
</dbReference>
<feature type="domain" description="STAS" evidence="2">
    <location>
        <begin position="58"/>
        <end position="129"/>
    </location>
</feature>
<feature type="compositionally biased region" description="Low complexity" evidence="1">
    <location>
        <begin position="19"/>
        <end position="28"/>
    </location>
</feature>
<proteinExistence type="predicted"/>
<evidence type="ECO:0000313" key="4">
    <source>
        <dbReference type="Proteomes" id="UP001183824"/>
    </source>
</evidence>
<name>A0ABU2VEJ7_9ACTN</name>
<organism evidence="3 4">
    <name type="scientific">Streptomyces doebereineriae</name>
    <dbReference type="NCBI Taxonomy" id="3075528"/>
    <lineage>
        <taxon>Bacteria</taxon>
        <taxon>Bacillati</taxon>
        <taxon>Actinomycetota</taxon>
        <taxon>Actinomycetes</taxon>
        <taxon>Kitasatosporales</taxon>
        <taxon>Streptomycetaceae</taxon>
        <taxon>Streptomyces</taxon>
    </lineage>
</organism>
<accession>A0ABU2VEJ7</accession>
<sequence>MPRWRPPGHPGDRRAVEEPTAATPTRLTPTRRLRRGDLSPRARTSPGARPHGAVLGSLRQELRELWRGPLDPGSRDGAGSVVVDWTAAPFLTMAGVAVLDDFRRQAGERGVPVRVVASRRWPRAVLRIVAFDDLVPVAARQPHRARPQLVMSGRSLMR</sequence>
<dbReference type="Gene3D" id="3.30.750.24">
    <property type="entry name" value="STAS domain"/>
    <property type="match status" value="1"/>
</dbReference>
<evidence type="ECO:0000259" key="2">
    <source>
        <dbReference type="PROSITE" id="PS50801"/>
    </source>
</evidence>
<dbReference type="SUPFAM" id="SSF52091">
    <property type="entry name" value="SpoIIaa-like"/>
    <property type="match status" value="1"/>
</dbReference>
<reference evidence="4" key="1">
    <citation type="submission" date="2023-07" db="EMBL/GenBank/DDBJ databases">
        <title>30 novel species of actinomycetes from the DSMZ collection.</title>
        <authorList>
            <person name="Nouioui I."/>
        </authorList>
    </citation>
    <scope>NUCLEOTIDE SEQUENCE [LARGE SCALE GENOMIC DNA]</scope>
    <source>
        <strain evidence="4">DSM 41640</strain>
    </source>
</reference>
<feature type="region of interest" description="Disordered" evidence="1">
    <location>
        <begin position="1"/>
        <end position="52"/>
    </location>
</feature>
<comment type="caution">
    <text evidence="3">The sequence shown here is derived from an EMBL/GenBank/DDBJ whole genome shotgun (WGS) entry which is preliminary data.</text>
</comment>
<dbReference type="InterPro" id="IPR002645">
    <property type="entry name" value="STAS_dom"/>
</dbReference>
<evidence type="ECO:0000313" key="3">
    <source>
        <dbReference type="EMBL" id="MDT0483986.1"/>
    </source>
</evidence>
<keyword evidence="4" id="KW-1185">Reference proteome</keyword>
<dbReference type="Pfam" id="PF01740">
    <property type="entry name" value="STAS"/>
    <property type="match status" value="1"/>
</dbReference>
<dbReference type="PROSITE" id="PS50801">
    <property type="entry name" value="STAS"/>
    <property type="match status" value="1"/>
</dbReference>
<evidence type="ECO:0000256" key="1">
    <source>
        <dbReference type="SAM" id="MobiDB-lite"/>
    </source>
</evidence>